<protein>
    <submittedName>
        <fullName evidence="1">Uncharacterized protein</fullName>
    </submittedName>
</protein>
<organism evidence="1 2">
    <name type="scientific">Mycobacterium phage Fowlmouth</name>
    <dbReference type="NCBI Taxonomy" id="2419978"/>
    <lineage>
        <taxon>Viruses</taxon>
        <taxon>Duplodnaviria</taxon>
        <taxon>Heunggongvirae</taxon>
        <taxon>Uroviricota</taxon>
        <taxon>Caudoviricetes</taxon>
        <taxon>Fowlmouthvirus</taxon>
        <taxon>Fowlmouthvirus fowlmouth</taxon>
    </lineage>
</organism>
<reference evidence="1" key="1">
    <citation type="submission" date="2018-09" db="EMBL/GenBank/DDBJ databases">
        <authorList>
            <person name="Bryant B."/>
            <person name="Burch A."/>
            <person name="Dorissaint R."/>
            <person name="Douthitt C."/>
            <person name="Garofalo J."/>
            <person name="Kuiack J."/>
            <person name="Marcillon S."/>
            <person name="Moreno J."/>
            <person name="Norus J."/>
            <person name="Parks M."/>
            <person name="Peroza J."/>
            <person name="Wilse K."/>
            <person name="Wiersma-Koch H."/>
            <person name="D'Elia T."/>
            <person name="Garlena R.A."/>
            <person name="Russell D.A."/>
            <person name="Pope W.H."/>
            <person name="Jacobs-Sera D."/>
            <person name="Hatfull G.F."/>
        </authorList>
    </citation>
    <scope>NUCLEOTIDE SEQUENCE [LARGE SCALE GENOMIC DNA]</scope>
</reference>
<gene>
    <name evidence="1" type="primary">37</name>
    <name evidence="1" type="ORF">SEA_FOWLMOUTH_37</name>
</gene>
<dbReference type="KEGG" id="vg:55611897"/>
<sequence>MDDSGTSPDDPLSLVEFPCCSLDFVLAYMKRFNSYGLDVRDESPESLAGEHFCDRSICFAHVVATRVLWRFSLWRGPRCRERDSYRAPRVASTTLANRGGLRPS</sequence>
<accession>A0A3G2KGA5</accession>
<dbReference type="GeneID" id="55611897"/>
<name>A0A3G2KGA5_9CAUD</name>
<dbReference type="RefSeq" id="YP_009841705.1">
    <property type="nucleotide sequence ID" value="NC_048734.1"/>
</dbReference>
<dbReference type="Proteomes" id="UP000278789">
    <property type="component" value="Segment"/>
</dbReference>
<evidence type="ECO:0000313" key="1">
    <source>
        <dbReference type="EMBL" id="AYN57987.1"/>
    </source>
</evidence>
<keyword evidence="2" id="KW-1185">Reference proteome</keyword>
<evidence type="ECO:0000313" key="2">
    <source>
        <dbReference type="Proteomes" id="UP000278789"/>
    </source>
</evidence>
<dbReference type="EMBL" id="MH834613">
    <property type="protein sequence ID" value="AYN57987.1"/>
    <property type="molecule type" value="Genomic_DNA"/>
</dbReference>
<proteinExistence type="predicted"/>